<gene>
    <name evidence="9" type="ORF">IFR04_014267</name>
</gene>
<evidence type="ECO:0000256" key="4">
    <source>
        <dbReference type="ARBA" id="ARBA00023008"/>
    </source>
</evidence>
<dbReference type="EMBL" id="JAFJYH010000366">
    <property type="protein sequence ID" value="KAG4412609.1"/>
    <property type="molecule type" value="Genomic_DNA"/>
</dbReference>
<dbReference type="AlphaFoldDB" id="A0A8H7SZV2"/>
<evidence type="ECO:0000256" key="7">
    <source>
        <dbReference type="ARBA" id="ARBA00048881"/>
    </source>
</evidence>
<dbReference type="InterPro" id="IPR008922">
    <property type="entry name" value="Di-copper_centre_dom_sf"/>
</dbReference>
<protein>
    <recommendedName>
        <fullName evidence="2">tyrosinase</fullName>
        <ecNumber evidence="2">1.14.18.1</ecNumber>
    </recommendedName>
</protein>
<keyword evidence="10" id="KW-1185">Reference proteome</keyword>
<dbReference type="OrthoDB" id="6132182at2759"/>
<comment type="caution">
    <text evidence="9">The sequence shown here is derived from an EMBL/GenBank/DDBJ whole genome shotgun (WGS) entry which is preliminary data.</text>
</comment>
<dbReference type="SUPFAM" id="SSF48056">
    <property type="entry name" value="Di-copper centre-containing domain"/>
    <property type="match status" value="1"/>
</dbReference>
<dbReference type="PROSITE" id="PS00498">
    <property type="entry name" value="TYROSINASE_2"/>
    <property type="match status" value="1"/>
</dbReference>
<organism evidence="9 10">
    <name type="scientific">Cadophora malorum</name>
    <dbReference type="NCBI Taxonomy" id="108018"/>
    <lineage>
        <taxon>Eukaryota</taxon>
        <taxon>Fungi</taxon>
        <taxon>Dikarya</taxon>
        <taxon>Ascomycota</taxon>
        <taxon>Pezizomycotina</taxon>
        <taxon>Leotiomycetes</taxon>
        <taxon>Helotiales</taxon>
        <taxon>Ploettnerulaceae</taxon>
        <taxon>Cadophora</taxon>
    </lineage>
</organism>
<keyword evidence="3" id="KW-0479">Metal-binding</keyword>
<evidence type="ECO:0000256" key="3">
    <source>
        <dbReference type="ARBA" id="ARBA00022723"/>
    </source>
</evidence>
<dbReference type="PANTHER" id="PTHR11474">
    <property type="entry name" value="TYROSINASE FAMILY MEMBER"/>
    <property type="match status" value="1"/>
</dbReference>
<evidence type="ECO:0000256" key="2">
    <source>
        <dbReference type="ARBA" id="ARBA00011906"/>
    </source>
</evidence>
<dbReference type="PANTHER" id="PTHR11474:SF76">
    <property type="entry name" value="SHKT DOMAIN-CONTAINING PROTEIN"/>
    <property type="match status" value="1"/>
</dbReference>
<evidence type="ECO:0000256" key="6">
    <source>
        <dbReference type="ARBA" id="ARBA00048233"/>
    </source>
</evidence>
<dbReference type="GO" id="GO:0046872">
    <property type="term" value="F:metal ion binding"/>
    <property type="evidence" value="ECO:0007669"/>
    <property type="project" value="UniProtKB-KW"/>
</dbReference>
<sequence length="1237" mass="137957">MASLSTLWWRQLNTTAPDVDTIADAEFKKVNFIDFFGKWLQHGDNARKFSFDSLLTIFYNGSNQNPPLYTVQIFVVADGDAITDKSDDNWFNPHARLLALISPYSSSGVQTFGSSPGSWTVCIVGSNEIHENSQRFLQVASWFDNEFRFYGREQPNAKEDVAWIYQGRSSGAFDPKTAYLGPFNGHVNGACIMKELHEPWLHWYSPSDNGIADCLNATDIAAFKAAPYLTRPGSTVLQGANVVTADVLEIAVKKGVNNWFNKRRSNDFWNPDQSGLLPEPQNVQRWVAHLLLTTTINIIAQRTSDNIAPLDNFIDNELLSNLNILLQEIGPDDKDKPPADLWKTLSVGTMGGGKQTDEHNIVEFALVQEGEGQSQFNILTSSYEDARGVFYMQSILGGKTPAFLFSQATLYALLMVDIWNPIYSWRRAVLMAYLPPLIKWDGKSYDLEANFIALIRQSSFANANITDSPEYQFLQLIDSPPPISTYQAQIKAYFGVVSKRLLTYDGLLDYMTLAECRRRIYRPVPLNEFGYTLPYALKYTGSKFLEMTAQGTIQPMPQRGQDLLSAWTNGLASFSPSILPVFPNTTSVTPVVSPSVGILPSPGNAVLCEKATSLSTASAKKCPFMTIRNNSTQLNSKIVASPTWNDDILPIISTPYWIPEADRAGVGNGWINSMDYWGPFDISDPSQVKDKAVLIYQVLRSKWMPITDDPRDYWPEEALETFRSWANTGFRTTSKDPVTVHIVIPTPTTKPIHLRVRKDIRNLPASEIQEFRSKLDDVLKVGTLQSKWQELGNLQALIDFPIPYWDGFAEDTANPGSEFAGIPSIFLEDTYVHPSGEIRPNPLKYALAQDGRSAASIPGDPSIPYVTRNPTLVAGSKDPSWNAKINLFSLYHQQIGTALEKSSFSEPESITTTEGKPYGIPWANLGAFTDTQPDDLYPYRFNFDGLFEQVHDNYHGWIGPDMSINSTTAFDPIFLAYHSNMDRIAAIYLEAHPQQQFTFNFPIKPFTENATNVSYNDPRQYIYTTLGDMAKDTMALGYAYGPPAGVDPVKLASKIPASRLKPTATNGTAKKLNSCSKLAMNDVTDETSLDNSRKALSSKRTFSSVGGNALSILSVKRNKTTRGEGVPYVVFNDVVCTSESYQIDVFAPNSSSHVVDPVKNPSFIGHIFRLGMGRSTGGFRCDKSPVTRCLDAQKWANELKEGKVDCKVTELQTGKVIDENVWKKWKGFVPSVRWVFE</sequence>
<dbReference type="InterPro" id="IPR050316">
    <property type="entry name" value="Tyrosinase/Hemocyanin"/>
</dbReference>
<comment type="catalytic activity">
    <reaction evidence="6">
        <text>2 L-dopa + O2 = 2 L-dopaquinone + 2 H2O</text>
        <dbReference type="Rhea" id="RHEA:34287"/>
        <dbReference type="ChEBI" id="CHEBI:15377"/>
        <dbReference type="ChEBI" id="CHEBI:15379"/>
        <dbReference type="ChEBI" id="CHEBI:57504"/>
        <dbReference type="ChEBI" id="CHEBI:57924"/>
        <dbReference type="EC" id="1.14.18.1"/>
    </reaction>
</comment>
<keyword evidence="5" id="KW-0470">Melanin biosynthesis</keyword>
<evidence type="ECO:0000259" key="8">
    <source>
        <dbReference type="PROSITE" id="PS00498"/>
    </source>
</evidence>
<keyword evidence="4" id="KW-0186">Copper</keyword>
<dbReference type="EC" id="1.14.18.1" evidence="2"/>
<evidence type="ECO:0000313" key="9">
    <source>
        <dbReference type="EMBL" id="KAG4412609.1"/>
    </source>
</evidence>
<dbReference type="InterPro" id="IPR002227">
    <property type="entry name" value="Tyrosinase_Cu-bd"/>
</dbReference>
<feature type="domain" description="Tyrosinase copper-binding" evidence="8">
    <location>
        <begin position="971"/>
        <end position="982"/>
    </location>
</feature>
<comment type="catalytic activity">
    <reaction evidence="7">
        <text>L-tyrosine + O2 = L-dopaquinone + H2O</text>
        <dbReference type="Rhea" id="RHEA:18117"/>
        <dbReference type="ChEBI" id="CHEBI:15377"/>
        <dbReference type="ChEBI" id="CHEBI:15379"/>
        <dbReference type="ChEBI" id="CHEBI:57924"/>
        <dbReference type="ChEBI" id="CHEBI:58315"/>
        <dbReference type="EC" id="1.14.18.1"/>
    </reaction>
</comment>
<proteinExistence type="inferred from homology"/>
<dbReference type="GO" id="GO:0042438">
    <property type="term" value="P:melanin biosynthetic process"/>
    <property type="evidence" value="ECO:0007669"/>
    <property type="project" value="UniProtKB-KW"/>
</dbReference>
<comment type="similarity">
    <text evidence="1">Belongs to the tyrosinase family.</text>
</comment>
<dbReference type="Pfam" id="PF00264">
    <property type="entry name" value="Tyrosinase"/>
    <property type="match status" value="1"/>
</dbReference>
<dbReference type="GO" id="GO:0004503">
    <property type="term" value="F:tyrosinase activity"/>
    <property type="evidence" value="ECO:0007669"/>
    <property type="project" value="UniProtKB-EC"/>
</dbReference>
<dbReference type="Gene3D" id="1.10.1280.10">
    <property type="entry name" value="Di-copper center containing domain from catechol oxidase"/>
    <property type="match status" value="1"/>
</dbReference>
<dbReference type="Proteomes" id="UP000664132">
    <property type="component" value="Unassembled WGS sequence"/>
</dbReference>
<accession>A0A8H7SZV2</accession>
<evidence type="ECO:0000256" key="1">
    <source>
        <dbReference type="ARBA" id="ARBA00009928"/>
    </source>
</evidence>
<evidence type="ECO:0000256" key="5">
    <source>
        <dbReference type="ARBA" id="ARBA00023101"/>
    </source>
</evidence>
<name>A0A8H7SZV2_9HELO</name>
<reference evidence="9" key="1">
    <citation type="submission" date="2021-02" db="EMBL/GenBank/DDBJ databases">
        <title>Genome sequence Cadophora malorum strain M34.</title>
        <authorList>
            <person name="Stefanovic E."/>
            <person name="Vu D."/>
            <person name="Scully C."/>
            <person name="Dijksterhuis J."/>
            <person name="Roader J."/>
            <person name="Houbraken J."/>
        </authorList>
    </citation>
    <scope>NUCLEOTIDE SEQUENCE</scope>
    <source>
        <strain evidence="9">M34</strain>
    </source>
</reference>
<evidence type="ECO:0000313" key="10">
    <source>
        <dbReference type="Proteomes" id="UP000664132"/>
    </source>
</evidence>